<keyword evidence="3" id="KW-1185">Reference proteome</keyword>
<dbReference type="Pfam" id="PF01494">
    <property type="entry name" value="FAD_binding_3"/>
    <property type="match status" value="1"/>
</dbReference>
<accession>A0A398CTH9</accession>
<gene>
    <name evidence="2" type="ORF">D3H35_15640</name>
</gene>
<dbReference type="Proteomes" id="UP000266340">
    <property type="component" value="Unassembled WGS sequence"/>
</dbReference>
<evidence type="ECO:0000313" key="3">
    <source>
        <dbReference type="Proteomes" id="UP000266340"/>
    </source>
</evidence>
<dbReference type="InterPro" id="IPR036188">
    <property type="entry name" value="FAD/NAD-bd_sf"/>
</dbReference>
<dbReference type="PANTHER" id="PTHR42685:SF22">
    <property type="entry name" value="CONDITIONED MEDIUM FACTOR RECEPTOR 1"/>
    <property type="match status" value="1"/>
</dbReference>
<protein>
    <submittedName>
        <fullName evidence="2">NAD(P)/FAD-dependent oxidoreductase</fullName>
    </submittedName>
</protein>
<proteinExistence type="predicted"/>
<dbReference type="Gene3D" id="3.50.50.60">
    <property type="entry name" value="FAD/NAD(P)-binding domain"/>
    <property type="match status" value="1"/>
</dbReference>
<dbReference type="InterPro" id="IPR050407">
    <property type="entry name" value="Geranylgeranyl_reductase"/>
</dbReference>
<feature type="domain" description="FAD-binding" evidence="1">
    <location>
        <begin position="4"/>
        <end position="327"/>
    </location>
</feature>
<dbReference type="OrthoDB" id="9806565at2"/>
<name>A0A398CTH9_9BACL</name>
<comment type="caution">
    <text evidence="2">The sequence shown here is derived from an EMBL/GenBank/DDBJ whole genome shotgun (WGS) entry which is preliminary data.</text>
</comment>
<dbReference type="PANTHER" id="PTHR42685">
    <property type="entry name" value="GERANYLGERANYL DIPHOSPHATE REDUCTASE"/>
    <property type="match status" value="1"/>
</dbReference>
<dbReference type="PRINTS" id="PR00420">
    <property type="entry name" value="RNGMNOXGNASE"/>
</dbReference>
<dbReference type="RefSeq" id="WP_119151176.1">
    <property type="nucleotide sequence ID" value="NZ_JBHSOV010000054.1"/>
</dbReference>
<sequence length="423" mass="46267">MRMEYDVIIVGARVAGSALAYELAGAGYEVLLLDRGTFPSDTLSTHNIYGNTVAMLKEMGVLDSLLATGTPVYRRAHMNFEGAVLDGRFPGTEEESGCLCVRRVYFDDVLFKHAKSQRGVTVLEGFRVTDLLRDGDVDTVTGVAGRYRSGDAGSFTAKLVVGADGRLSSIRKLAGSECLERVPTDFASYVAYASGFAQEGERHVEFYKKDDKWAIAFPTSDGQFVIGAMFPLNDEQWLGRFKENPEAGMRDLYEEGFSHTTLPARVRGAEFVGPVRGLLGYDNDFYRGMGKGWAVVGDALSFKDPTIGQGMHDALFGARTLAATLSEHKPDEWNDNWGPMGEWYQSAMEKKLMSRFRMGCQLTKNVPTPPETVAAYRLIGADEAATQTFFGTYNYKNEPDDIGPEIGRLLAAAASASGKVSTT</sequence>
<reference evidence="2 3" key="1">
    <citation type="submission" date="2018-09" db="EMBL/GenBank/DDBJ databases">
        <title>Cohnella cavernae sp. nov., isolated from a karst cave.</title>
        <authorList>
            <person name="Zhu H."/>
        </authorList>
    </citation>
    <scope>NUCLEOTIDE SEQUENCE [LARGE SCALE GENOMIC DNA]</scope>
    <source>
        <strain evidence="2 3">K2E09-144</strain>
    </source>
</reference>
<organism evidence="2 3">
    <name type="scientific">Cohnella faecalis</name>
    <dbReference type="NCBI Taxonomy" id="2315694"/>
    <lineage>
        <taxon>Bacteria</taxon>
        <taxon>Bacillati</taxon>
        <taxon>Bacillota</taxon>
        <taxon>Bacilli</taxon>
        <taxon>Bacillales</taxon>
        <taxon>Paenibacillaceae</taxon>
        <taxon>Cohnella</taxon>
    </lineage>
</organism>
<evidence type="ECO:0000313" key="2">
    <source>
        <dbReference type="EMBL" id="RIE03147.1"/>
    </source>
</evidence>
<evidence type="ECO:0000259" key="1">
    <source>
        <dbReference type="Pfam" id="PF01494"/>
    </source>
</evidence>
<dbReference type="AlphaFoldDB" id="A0A398CTH9"/>
<dbReference type="EMBL" id="QXJM01000039">
    <property type="protein sequence ID" value="RIE03147.1"/>
    <property type="molecule type" value="Genomic_DNA"/>
</dbReference>
<dbReference type="InterPro" id="IPR002938">
    <property type="entry name" value="FAD-bd"/>
</dbReference>
<dbReference type="GO" id="GO:0071949">
    <property type="term" value="F:FAD binding"/>
    <property type="evidence" value="ECO:0007669"/>
    <property type="project" value="InterPro"/>
</dbReference>
<dbReference type="SUPFAM" id="SSF51905">
    <property type="entry name" value="FAD/NAD(P)-binding domain"/>
    <property type="match status" value="1"/>
</dbReference>